<protein>
    <recommendedName>
        <fullName evidence="7">AP2/ERF domain-containing protein</fullName>
    </recommendedName>
</protein>
<evidence type="ECO:0000313" key="8">
    <source>
        <dbReference type="EMBL" id="KAK1614937.1"/>
    </source>
</evidence>
<dbReference type="GO" id="GO:0003677">
    <property type="term" value="F:DNA binding"/>
    <property type="evidence" value="ECO:0007669"/>
    <property type="project" value="UniProtKB-KW"/>
</dbReference>
<dbReference type="PANTHER" id="PTHR31677:SF75">
    <property type="entry name" value="ETHYLENE-RESPONSIVE TRANSCRIPTION FACTOR ERF084"/>
    <property type="match status" value="1"/>
</dbReference>
<keyword evidence="9" id="KW-1185">Reference proteome</keyword>
<dbReference type="InterPro" id="IPR016177">
    <property type="entry name" value="DNA-bd_dom_sf"/>
</dbReference>
<comment type="caution">
    <text evidence="8">The sequence shown here is derived from an EMBL/GenBank/DDBJ whole genome shotgun (WGS) entry which is preliminary data.</text>
</comment>
<feature type="region of interest" description="Disordered" evidence="6">
    <location>
        <begin position="1"/>
        <end position="48"/>
    </location>
</feature>
<dbReference type="Pfam" id="PF00847">
    <property type="entry name" value="AP2"/>
    <property type="match status" value="1"/>
</dbReference>
<dbReference type="Gene3D" id="3.30.730.10">
    <property type="entry name" value="AP2/ERF domain"/>
    <property type="match status" value="1"/>
</dbReference>
<proteinExistence type="predicted"/>
<dbReference type="InterPro" id="IPR001471">
    <property type="entry name" value="AP2/ERF_dom"/>
</dbReference>
<keyword evidence="5" id="KW-0539">Nucleus</keyword>
<sequence length="187" mass="19906">MSEPADQPGLRAGGGRRTRKKARPGASTEFRGVSRRPSGRYGAQIRESKGGVRSHRWLGCFDTAEDAARAYDAAAVELHGEAAVTNFEQLAPIGDGGETPLLAELSGQEAGTELRRGHLHRSAGQTWVSKGKAALSLGGSSDLTPAECMQVDELLMGMDSTDDREALVEAAAILQQISQAVRPVPWR</sequence>
<evidence type="ECO:0000256" key="4">
    <source>
        <dbReference type="ARBA" id="ARBA00023163"/>
    </source>
</evidence>
<dbReference type="GO" id="GO:0003700">
    <property type="term" value="F:DNA-binding transcription factor activity"/>
    <property type="evidence" value="ECO:0007669"/>
    <property type="project" value="InterPro"/>
</dbReference>
<evidence type="ECO:0000313" key="9">
    <source>
        <dbReference type="Proteomes" id="UP001231189"/>
    </source>
</evidence>
<gene>
    <name evidence="8" type="ORF">QYE76_020454</name>
</gene>
<organism evidence="8 9">
    <name type="scientific">Lolium multiflorum</name>
    <name type="common">Italian ryegrass</name>
    <name type="synonym">Lolium perenne subsp. multiflorum</name>
    <dbReference type="NCBI Taxonomy" id="4521"/>
    <lineage>
        <taxon>Eukaryota</taxon>
        <taxon>Viridiplantae</taxon>
        <taxon>Streptophyta</taxon>
        <taxon>Embryophyta</taxon>
        <taxon>Tracheophyta</taxon>
        <taxon>Spermatophyta</taxon>
        <taxon>Magnoliopsida</taxon>
        <taxon>Liliopsida</taxon>
        <taxon>Poales</taxon>
        <taxon>Poaceae</taxon>
        <taxon>BOP clade</taxon>
        <taxon>Pooideae</taxon>
        <taxon>Poodae</taxon>
        <taxon>Poeae</taxon>
        <taxon>Poeae Chloroplast Group 2 (Poeae type)</taxon>
        <taxon>Loliodinae</taxon>
        <taxon>Loliinae</taxon>
        <taxon>Lolium</taxon>
    </lineage>
</organism>
<name>A0AAD8R731_LOLMU</name>
<evidence type="ECO:0000256" key="5">
    <source>
        <dbReference type="ARBA" id="ARBA00023242"/>
    </source>
</evidence>
<comment type="subcellular location">
    <subcellularLocation>
        <location evidence="1">Nucleus</location>
    </subcellularLocation>
</comment>
<dbReference type="EMBL" id="JAUUTY010000006">
    <property type="protein sequence ID" value="KAK1614937.1"/>
    <property type="molecule type" value="Genomic_DNA"/>
</dbReference>
<evidence type="ECO:0000256" key="6">
    <source>
        <dbReference type="SAM" id="MobiDB-lite"/>
    </source>
</evidence>
<dbReference type="PRINTS" id="PR00367">
    <property type="entry name" value="ETHRSPELEMNT"/>
</dbReference>
<evidence type="ECO:0000256" key="3">
    <source>
        <dbReference type="ARBA" id="ARBA00023125"/>
    </source>
</evidence>
<feature type="domain" description="AP2/ERF" evidence="7">
    <location>
        <begin position="29"/>
        <end position="88"/>
    </location>
</feature>
<accession>A0AAD8R731</accession>
<evidence type="ECO:0000256" key="2">
    <source>
        <dbReference type="ARBA" id="ARBA00023015"/>
    </source>
</evidence>
<dbReference type="AlphaFoldDB" id="A0AAD8R731"/>
<dbReference type="PROSITE" id="PS51032">
    <property type="entry name" value="AP2_ERF"/>
    <property type="match status" value="1"/>
</dbReference>
<dbReference type="PANTHER" id="PTHR31677">
    <property type="entry name" value="AP2 DOMAIN CLASS TRANSCRIPTION FACTOR"/>
    <property type="match status" value="1"/>
</dbReference>
<evidence type="ECO:0000256" key="1">
    <source>
        <dbReference type="ARBA" id="ARBA00004123"/>
    </source>
</evidence>
<feature type="compositionally biased region" description="Basic residues" evidence="6">
    <location>
        <begin position="14"/>
        <end position="23"/>
    </location>
</feature>
<dbReference type="GO" id="GO:0005634">
    <property type="term" value="C:nucleus"/>
    <property type="evidence" value="ECO:0007669"/>
    <property type="project" value="UniProtKB-SubCell"/>
</dbReference>
<keyword evidence="4" id="KW-0804">Transcription</keyword>
<keyword evidence="3" id="KW-0238">DNA-binding</keyword>
<dbReference type="Proteomes" id="UP001231189">
    <property type="component" value="Unassembled WGS sequence"/>
</dbReference>
<dbReference type="SUPFAM" id="SSF54171">
    <property type="entry name" value="DNA-binding domain"/>
    <property type="match status" value="1"/>
</dbReference>
<keyword evidence="2" id="KW-0805">Transcription regulation</keyword>
<dbReference type="InterPro" id="IPR036955">
    <property type="entry name" value="AP2/ERF_dom_sf"/>
</dbReference>
<dbReference type="SMART" id="SM00380">
    <property type="entry name" value="AP2"/>
    <property type="match status" value="1"/>
</dbReference>
<reference evidence="8" key="1">
    <citation type="submission" date="2023-07" db="EMBL/GenBank/DDBJ databases">
        <title>A chromosome-level genome assembly of Lolium multiflorum.</title>
        <authorList>
            <person name="Chen Y."/>
            <person name="Copetti D."/>
            <person name="Kolliker R."/>
            <person name="Studer B."/>
        </authorList>
    </citation>
    <scope>NUCLEOTIDE SEQUENCE</scope>
    <source>
        <strain evidence="8">02402/16</strain>
        <tissue evidence="8">Leaf</tissue>
    </source>
</reference>
<evidence type="ECO:0000259" key="7">
    <source>
        <dbReference type="PROSITE" id="PS51032"/>
    </source>
</evidence>